<sequence>MALQACRGIVRREGRRQSSRRGWGRTETMTHERRRTARLRAEDVEAMDDGGAEARSRSKEGGWRQRRCFPASLVLCFAERQRRERDGWELGRIREVEAASKGGRAGLVVWIRLGLGT</sequence>
<organism evidence="2 3">
    <name type="scientific">Linum trigynum</name>
    <dbReference type="NCBI Taxonomy" id="586398"/>
    <lineage>
        <taxon>Eukaryota</taxon>
        <taxon>Viridiplantae</taxon>
        <taxon>Streptophyta</taxon>
        <taxon>Embryophyta</taxon>
        <taxon>Tracheophyta</taxon>
        <taxon>Spermatophyta</taxon>
        <taxon>Magnoliopsida</taxon>
        <taxon>eudicotyledons</taxon>
        <taxon>Gunneridae</taxon>
        <taxon>Pentapetalae</taxon>
        <taxon>rosids</taxon>
        <taxon>fabids</taxon>
        <taxon>Malpighiales</taxon>
        <taxon>Linaceae</taxon>
        <taxon>Linum</taxon>
    </lineage>
</organism>
<proteinExistence type="predicted"/>
<gene>
    <name evidence="2" type="ORF">LTRI10_LOCUS40292</name>
</gene>
<evidence type="ECO:0000313" key="2">
    <source>
        <dbReference type="EMBL" id="CAL1400146.1"/>
    </source>
</evidence>
<name>A0AAV2FP27_9ROSI</name>
<protein>
    <submittedName>
        <fullName evidence="2">Uncharacterized protein</fullName>
    </submittedName>
</protein>
<feature type="region of interest" description="Disordered" evidence="1">
    <location>
        <begin position="10"/>
        <end position="64"/>
    </location>
</feature>
<dbReference type="EMBL" id="OZ034820">
    <property type="protein sequence ID" value="CAL1400146.1"/>
    <property type="molecule type" value="Genomic_DNA"/>
</dbReference>
<accession>A0AAV2FP27</accession>
<evidence type="ECO:0000256" key="1">
    <source>
        <dbReference type="SAM" id="MobiDB-lite"/>
    </source>
</evidence>
<evidence type="ECO:0000313" key="3">
    <source>
        <dbReference type="Proteomes" id="UP001497516"/>
    </source>
</evidence>
<dbReference type="AlphaFoldDB" id="A0AAV2FP27"/>
<dbReference type="Proteomes" id="UP001497516">
    <property type="component" value="Chromosome 7"/>
</dbReference>
<feature type="compositionally biased region" description="Basic and acidic residues" evidence="1">
    <location>
        <begin position="52"/>
        <end position="63"/>
    </location>
</feature>
<reference evidence="2 3" key="1">
    <citation type="submission" date="2024-04" db="EMBL/GenBank/DDBJ databases">
        <authorList>
            <person name="Fracassetti M."/>
        </authorList>
    </citation>
    <scope>NUCLEOTIDE SEQUENCE [LARGE SCALE GENOMIC DNA]</scope>
</reference>
<keyword evidence="3" id="KW-1185">Reference proteome</keyword>